<feature type="transmembrane region" description="Helical" evidence="6">
    <location>
        <begin position="304"/>
        <end position="332"/>
    </location>
</feature>
<feature type="transmembrane region" description="Helical" evidence="6">
    <location>
        <begin position="196"/>
        <end position="221"/>
    </location>
</feature>
<feature type="transmembrane region" description="Helical" evidence="6">
    <location>
        <begin position="30"/>
        <end position="47"/>
    </location>
</feature>
<name>A0A1W1EL33_9ZZZZ</name>
<dbReference type="Pfam" id="PF01594">
    <property type="entry name" value="AI-2E_transport"/>
    <property type="match status" value="1"/>
</dbReference>
<evidence type="ECO:0000256" key="3">
    <source>
        <dbReference type="ARBA" id="ARBA00022692"/>
    </source>
</evidence>
<gene>
    <name evidence="7" type="ORF">MNB_SV-15-138</name>
</gene>
<accession>A0A1W1EL33</accession>
<keyword evidence="4 6" id="KW-1133">Transmembrane helix</keyword>
<feature type="transmembrane region" description="Helical" evidence="6">
    <location>
        <begin position="264"/>
        <end position="284"/>
    </location>
</feature>
<feature type="transmembrane region" description="Helical" evidence="6">
    <location>
        <begin position="151"/>
        <end position="176"/>
    </location>
</feature>
<dbReference type="EMBL" id="FRYL01000044">
    <property type="protein sequence ID" value="SHO81591.1"/>
    <property type="molecule type" value="Genomic_DNA"/>
</dbReference>
<dbReference type="GO" id="GO:0016020">
    <property type="term" value="C:membrane"/>
    <property type="evidence" value="ECO:0007669"/>
    <property type="project" value="UniProtKB-SubCell"/>
</dbReference>
<evidence type="ECO:0000256" key="5">
    <source>
        <dbReference type="ARBA" id="ARBA00023136"/>
    </source>
</evidence>
<feature type="transmembrane region" description="Helical" evidence="6">
    <location>
        <begin position="7"/>
        <end position="24"/>
    </location>
</feature>
<dbReference type="AlphaFoldDB" id="A0A1W1EL33"/>
<evidence type="ECO:0000313" key="7">
    <source>
        <dbReference type="EMBL" id="SHO81591.1"/>
    </source>
</evidence>
<proteinExistence type="inferred from homology"/>
<dbReference type="InterPro" id="IPR002549">
    <property type="entry name" value="AI-2E-like"/>
</dbReference>
<dbReference type="PANTHER" id="PTHR21716:SF4">
    <property type="entry name" value="TRANSMEMBRANE PROTEIN 245"/>
    <property type="match status" value="1"/>
</dbReference>
<reference evidence="7" key="1">
    <citation type="submission" date="2016-10" db="EMBL/GenBank/DDBJ databases">
        <authorList>
            <person name="de Groot N.N."/>
        </authorList>
    </citation>
    <scope>NUCLEOTIDE SEQUENCE</scope>
</reference>
<feature type="transmembrane region" description="Helical" evidence="6">
    <location>
        <begin position="59"/>
        <end position="80"/>
    </location>
</feature>
<dbReference type="PANTHER" id="PTHR21716">
    <property type="entry name" value="TRANSMEMBRANE PROTEIN"/>
    <property type="match status" value="1"/>
</dbReference>
<feature type="transmembrane region" description="Helical" evidence="6">
    <location>
        <begin position="227"/>
        <end position="252"/>
    </location>
</feature>
<sequence length="360" mass="40514">MNNNFSNINIMIIFFFGLSLWGAYSVYQTFLFPMVIAMLLTMATYNITKRLTKKFNSRVVSSIIATFLLILLIFVPILYITTAMIDYLTHIDKGVIGEATQYIKKILITIPYGNELSLEFFKDDEIITSIRSYASYLTSVSSAGVGFIKNILFVLVFYFIINVYGDKVFVLIQSLIPIPTIRSTKIISSVSSTMEVVFYSIIVTAIFEGLLFGFFISIYGFDGLLFGIIYGFASLIPVVGGAIVWLPLSIYAWNNISPEISIQIVSYSLIVISLVADTIIKPMIIRVVQKDMLKTVNDINELLIFFSIIAGMSSYGFWGMILGPAITSFLIAMTRIYIEINNPNQHLKNLTAKDDKRKLL</sequence>
<keyword evidence="3 6" id="KW-0812">Transmembrane</keyword>
<organism evidence="7">
    <name type="scientific">hydrothermal vent metagenome</name>
    <dbReference type="NCBI Taxonomy" id="652676"/>
    <lineage>
        <taxon>unclassified sequences</taxon>
        <taxon>metagenomes</taxon>
        <taxon>ecological metagenomes</taxon>
    </lineage>
</organism>
<keyword evidence="5 6" id="KW-0472">Membrane</keyword>
<comment type="subcellular location">
    <subcellularLocation>
        <location evidence="1">Membrane</location>
        <topology evidence="1">Multi-pass membrane protein</topology>
    </subcellularLocation>
</comment>
<evidence type="ECO:0000256" key="1">
    <source>
        <dbReference type="ARBA" id="ARBA00004141"/>
    </source>
</evidence>
<comment type="similarity">
    <text evidence="2">Belongs to the autoinducer-2 exporter (AI-2E) (TC 2.A.86) family.</text>
</comment>
<evidence type="ECO:0000256" key="2">
    <source>
        <dbReference type="ARBA" id="ARBA00009773"/>
    </source>
</evidence>
<evidence type="ECO:0000256" key="4">
    <source>
        <dbReference type="ARBA" id="ARBA00022989"/>
    </source>
</evidence>
<protein>
    <submittedName>
        <fullName evidence="7">Acid membrane antigen A</fullName>
    </submittedName>
</protein>
<evidence type="ECO:0000256" key="6">
    <source>
        <dbReference type="SAM" id="Phobius"/>
    </source>
</evidence>